<dbReference type="CDD" id="cd00090">
    <property type="entry name" value="HTH_ARSR"/>
    <property type="match status" value="1"/>
</dbReference>
<sequence length="151" mass="16673">MAEPEHDELRAWVEEVATFFAEQYGQPPIAGRILGWLMVCDPPAQSATQIAGAIGASRASLTTNLNLLTAAGLVRRRTGPGARTTYFRVDDDAWPVVVRRRIATLASFADVAERGMDLFGADSARAGRLRAARETFLWMARAFERSDDRDF</sequence>
<comment type="caution">
    <text evidence="4">The sequence shown here is derived from an EMBL/GenBank/DDBJ whole genome shotgun (WGS) entry which is preliminary data.</text>
</comment>
<dbReference type="EMBL" id="RKHY01000001">
    <property type="protein sequence ID" value="ROS38368.1"/>
    <property type="molecule type" value="Genomic_DNA"/>
</dbReference>
<evidence type="ECO:0000256" key="1">
    <source>
        <dbReference type="ARBA" id="ARBA00023015"/>
    </source>
</evidence>
<evidence type="ECO:0000313" key="4">
    <source>
        <dbReference type="EMBL" id="ROS38368.1"/>
    </source>
</evidence>
<protein>
    <submittedName>
        <fullName evidence="4">MarR family protein</fullName>
    </submittedName>
</protein>
<dbReference type="AlphaFoldDB" id="A0A3N2GP19"/>
<dbReference type="PANTHER" id="PTHR38465:SF2">
    <property type="entry name" value="HTH-TYPE TRANSCRIPTIONAL REGULATOR MMPR5"/>
    <property type="match status" value="1"/>
</dbReference>
<name>A0A3N2GP19_9PSEU</name>
<evidence type="ECO:0000313" key="5">
    <source>
        <dbReference type="Proteomes" id="UP000274843"/>
    </source>
</evidence>
<gene>
    <name evidence="4" type="ORF">EDD35_0641</name>
</gene>
<keyword evidence="3" id="KW-0804">Transcription</keyword>
<keyword evidence="2" id="KW-0238">DNA-binding</keyword>
<dbReference type="Proteomes" id="UP000274843">
    <property type="component" value="Unassembled WGS sequence"/>
</dbReference>
<dbReference type="Gene3D" id="1.10.287.160">
    <property type="entry name" value="HR1 repeat"/>
    <property type="match status" value="1"/>
</dbReference>
<dbReference type="RefSeq" id="WP_231960567.1">
    <property type="nucleotide sequence ID" value="NZ_RKHY01000001.1"/>
</dbReference>
<dbReference type="InterPro" id="IPR011991">
    <property type="entry name" value="ArsR-like_HTH"/>
</dbReference>
<dbReference type="GO" id="GO:0003677">
    <property type="term" value="F:DNA binding"/>
    <property type="evidence" value="ECO:0007669"/>
    <property type="project" value="UniProtKB-KW"/>
</dbReference>
<dbReference type="InterPro" id="IPR036388">
    <property type="entry name" value="WH-like_DNA-bd_sf"/>
</dbReference>
<dbReference type="GeneID" id="301842118"/>
<dbReference type="Gene3D" id="1.10.10.10">
    <property type="entry name" value="Winged helix-like DNA-binding domain superfamily/Winged helix DNA-binding domain"/>
    <property type="match status" value="1"/>
</dbReference>
<evidence type="ECO:0000256" key="2">
    <source>
        <dbReference type="ARBA" id="ARBA00023125"/>
    </source>
</evidence>
<proteinExistence type="predicted"/>
<accession>A0A3N2GP19</accession>
<dbReference type="InterPro" id="IPR036390">
    <property type="entry name" value="WH_DNA-bd_sf"/>
</dbReference>
<organism evidence="4 5">
    <name type="scientific">Amycolatopsis thermoflava</name>
    <dbReference type="NCBI Taxonomy" id="84480"/>
    <lineage>
        <taxon>Bacteria</taxon>
        <taxon>Bacillati</taxon>
        <taxon>Actinomycetota</taxon>
        <taxon>Actinomycetes</taxon>
        <taxon>Pseudonocardiales</taxon>
        <taxon>Pseudonocardiaceae</taxon>
        <taxon>Amycolatopsis</taxon>
        <taxon>Amycolatopsis methanolica group</taxon>
    </lineage>
</organism>
<keyword evidence="5" id="KW-1185">Reference proteome</keyword>
<dbReference type="InterPro" id="IPR052362">
    <property type="entry name" value="HTH-GbsR_regulator"/>
</dbReference>
<evidence type="ECO:0000256" key="3">
    <source>
        <dbReference type="ARBA" id="ARBA00023163"/>
    </source>
</evidence>
<dbReference type="PANTHER" id="PTHR38465">
    <property type="entry name" value="HTH-TYPE TRANSCRIPTIONAL REGULATOR MJ1563-RELATED"/>
    <property type="match status" value="1"/>
</dbReference>
<keyword evidence="1" id="KW-0805">Transcription regulation</keyword>
<dbReference type="SUPFAM" id="SSF46785">
    <property type="entry name" value="Winged helix' DNA-binding domain"/>
    <property type="match status" value="1"/>
</dbReference>
<reference evidence="4 5" key="1">
    <citation type="submission" date="2018-11" db="EMBL/GenBank/DDBJ databases">
        <title>Sequencing the genomes of 1000 actinobacteria strains.</title>
        <authorList>
            <person name="Klenk H.-P."/>
        </authorList>
    </citation>
    <scope>NUCLEOTIDE SEQUENCE [LARGE SCALE GENOMIC DNA]</scope>
    <source>
        <strain evidence="4 5">DSM 44348</strain>
    </source>
</reference>